<proteinExistence type="inferred from homology"/>
<feature type="domain" description="DYW" evidence="4">
    <location>
        <begin position="597"/>
        <end position="692"/>
    </location>
</feature>
<feature type="repeat" description="PPR" evidence="3">
    <location>
        <begin position="85"/>
        <end position="119"/>
    </location>
</feature>
<dbReference type="Pfam" id="PF13041">
    <property type="entry name" value="PPR_2"/>
    <property type="match status" value="4"/>
</dbReference>
<name>A0AA41SKH8_PAPNU</name>
<accession>A0AA41SKH8</accession>
<dbReference type="InterPro" id="IPR011990">
    <property type="entry name" value="TPR-like_helical_dom_sf"/>
</dbReference>
<feature type="repeat" description="PPR" evidence="3">
    <location>
        <begin position="147"/>
        <end position="177"/>
    </location>
</feature>
<dbReference type="Pfam" id="PF20431">
    <property type="entry name" value="E_motif"/>
    <property type="match status" value="1"/>
</dbReference>
<dbReference type="InterPro" id="IPR032867">
    <property type="entry name" value="DYW_dom"/>
</dbReference>
<dbReference type="InterPro" id="IPR002885">
    <property type="entry name" value="PPR_rpt"/>
</dbReference>
<feature type="repeat" description="PPR" evidence="3">
    <location>
        <begin position="278"/>
        <end position="312"/>
    </location>
</feature>
<evidence type="ECO:0000256" key="2">
    <source>
        <dbReference type="ARBA" id="ARBA00022737"/>
    </source>
</evidence>
<protein>
    <recommendedName>
        <fullName evidence="4">DYW domain-containing protein</fullName>
    </recommendedName>
</protein>
<dbReference type="PANTHER" id="PTHR47926">
    <property type="entry name" value="PENTATRICOPEPTIDE REPEAT-CONTAINING PROTEIN"/>
    <property type="match status" value="1"/>
</dbReference>
<keyword evidence="6" id="KW-1185">Reference proteome</keyword>
<dbReference type="EMBL" id="JAJJMA010185612">
    <property type="protein sequence ID" value="MCL7037994.1"/>
    <property type="molecule type" value="Genomic_DNA"/>
</dbReference>
<evidence type="ECO:0000256" key="3">
    <source>
        <dbReference type="PROSITE-ProRule" id="PRU00708"/>
    </source>
</evidence>
<reference evidence="5" key="1">
    <citation type="submission" date="2022-03" db="EMBL/GenBank/DDBJ databases">
        <title>A functionally conserved STORR gene fusion in Papaver species that diverged 16.8 million years ago.</title>
        <authorList>
            <person name="Catania T."/>
        </authorList>
    </citation>
    <scope>NUCLEOTIDE SEQUENCE</scope>
    <source>
        <strain evidence="5">S-191538</strain>
    </source>
</reference>
<dbReference type="InterPro" id="IPR046848">
    <property type="entry name" value="E_motif"/>
</dbReference>
<dbReference type="Pfam" id="PF20430">
    <property type="entry name" value="Eplus_motif"/>
    <property type="match status" value="1"/>
</dbReference>
<dbReference type="GO" id="GO:0003729">
    <property type="term" value="F:mRNA binding"/>
    <property type="evidence" value="ECO:0007669"/>
    <property type="project" value="UniProtKB-ARBA"/>
</dbReference>
<comment type="caution">
    <text evidence="5">The sequence shown here is derived from an EMBL/GenBank/DDBJ whole genome shotgun (WGS) entry which is preliminary data.</text>
</comment>
<evidence type="ECO:0000259" key="4">
    <source>
        <dbReference type="Pfam" id="PF14432"/>
    </source>
</evidence>
<dbReference type="PROSITE" id="PS51375">
    <property type="entry name" value="PPR"/>
    <property type="match status" value="7"/>
</dbReference>
<feature type="repeat" description="PPR" evidence="3">
    <location>
        <begin position="15"/>
        <end position="49"/>
    </location>
</feature>
<dbReference type="GO" id="GO:0008270">
    <property type="term" value="F:zinc ion binding"/>
    <property type="evidence" value="ECO:0007669"/>
    <property type="project" value="InterPro"/>
</dbReference>
<dbReference type="Pfam" id="PF14432">
    <property type="entry name" value="DYW_deaminase"/>
    <property type="match status" value="1"/>
</dbReference>
<keyword evidence="2" id="KW-0677">Repeat</keyword>
<dbReference type="NCBIfam" id="TIGR00756">
    <property type="entry name" value="PPR"/>
    <property type="match status" value="7"/>
</dbReference>
<dbReference type="GO" id="GO:0009451">
    <property type="term" value="P:RNA modification"/>
    <property type="evidence" value="ECO:0007669"/>
    <property type="project" value="InterPro"/>
</dbReference>
<feature type="repeat" description="PPR" evidence="3">
    <location>
        <begin position="351"/>
        <end position="381"/>
    </location>
</feature>
<organism evidence="5 6">
    <name type="scientific">Papaver nudicaule</name>
    <name type="common">Iceland poppy</name>
    <dbReference type="NCBI Taxonomy" id="74823"/>
    <lineage>
        <taxon>Eukaryota</taxon>
        <taxon>Viridiplantae</taxon>
        <taxon>Streptophyta</taxon>
        <taxon>Embryophyta</taxon>
        <taxon>Tracheophyta</taxon>
        <taxon>Spermatophyta</taxon>
        <taxon>Magnoliopsida</taxon>
        <taxon>Ranunculales</taxon>
        <taxon>Papaveraceae</taxon>
        <taxon>Papaveroideae</taxon>
        <taxon>Papaver</taxon>
    </lineage>
</organism>
<gene>
    <name evidence="5" type="ORF">MKW94_003395</name>
</gene>
<dbReference type="Proteomes" id="UP001177140">
    <property type="component" value="Unassembled WGS sequence"/>
</dbReference>
<dbReference type="InterPro" id="IPR046960">
    <property type="entry name" value="PPR_At4g14850-like_plant"/>
</dbReference>
<dbReference type="Pfam" id="PF01535">
    <property type="entry name" value="PPR"/>
    <property type="match status" value="2"/>
</dbReference>
<dbReference type="FunFam" id="1.25.40.10:FF:000690">
    <property type="entry name" value="Pentatricopeptide repeat-containing protein"/>
    <property type="match status" value="1"/>
</dbReference>
<dbReference type="FunFam" id="1.25.40.10:FF:000333">
    <property type="entry name" value="Pentatricopeptide repeat-containing protein"/>
    <property type="match status" value="1"/>
</dbReference>
<dbReference type="Gene3D" id="1.25.40.10">
    <property type="entry name" value="Tetratricopeptide repeat domain"/>
    <property type="match status" value="5"/>
</dbReference>
<feature type="repeat" description="PPR" evidence="3">
    <location>
        <begin position="382"/>
        <end position="416"/>
    </location>
</feature>
<sequence length="692" mass="78026">MDYATRVFNYLLEPDLILCNSMLKGYTQNNMFRKALFFYLQFLQNGFAPDNYTFPYILKTCAAMTICRLGQQIHASLIKNGSVFDVYVFNSLLDMYCKCGQSEFAMKVFEGISEPTSTSWNIMICGFISSGDLMSAQKLFDVMPYRDVSSWNTMLSAYAKCGELDNAKKLFYEMPVRNLVSWNALIAGFSQNERFDEALSTFSKMLKAGIRPDKTTILSVVSAVSAISSPDDDVVEQVVGFARTISSVSVLTAVLDMYAKLGRIDDARVIFDEISEKDLVSWNAMILGYSQNQRPEEAIQLFRDMQSESRVKIKADKLTMVSLISSCSQLGALALGEWVHAYIEKNGIEFDEYLAAALVDMYAKCGDLDRSRRIFQEMPRKDVAMWNSMINALAIHGEGKESLEIFSQMEKNSVTPNDITFIGLLNACSHGGFAEKGLELFSLMQSQYQIVPRIEHYGCVVDLLSRAGRLTDAYDFAKKMPIKPDKVIWGALLSSCRSHQNVELAEEVARKLTELDPSHDGNYVLLSNVYASVGKWRDVKKVRDQMKAQNLQKAPGCSAVELDGVLHEFTAGDKTHPRFEEIYKAWDEIVKRIKPMGYEPDTGFSLKNLDAEDKEEALNRHSEKLALTFALINTGNSQHKPAIKIVKNLRICGDCHTAMEFVSKLEGREIIVRDRNRFHHFKAGLCSCGGYW</sequence>
<feature type="repeat" description="PPR" evidence="3">
    <location>
        <begin position="178"/>
        <end position="212"/>
    </location>
</feature>
<dbReference type="AlphaFoldDB" id="A0AA41SKH8"/>
<dbReference type="InterPro" id="IPR046849">
    <property type="entry name" value="E2_motif"/>
</dbReference>
<dbReference type="PANTHER" id="PTHR47926:SF537">
    <property type="entry name" value="PENTACOTRIPEPTIDE-REPEAT REGION OF PRORP DOMAIN-CONTAINING PROTEIN"/>
    <property type="match status" value="1"/>
</dbReference>
<comment type="similarity">
    <text evidence="1">Belongs to the PPR family. PCMP-H subfamily.</text>
</comment>
<dbReference type="SUPFAM" id="SSF48452">
    <property type="entry name" value="TPR-like"/>
    <property type="match status" value="2"/>
</dbReference>
<evidence type="ECO:0000313" key="6">
    <source>
        <dbReference type="Proteomes" id="UP001177140"/>
    </source>
</evidence>
<evidence type="ECO:0000256" key="1">
    <source>
        <dbReference type="ARBA" id="ARBA00006643"/>
    </source>
</evidence>
<evidence type="ECO:0000313" key="5">
    <source>
        <dbReference type="EMBL" id="MCL7037994.1"/>
    </source>
</evidence>